<evidence type="ECO:0000313" key="4">
    <source>
        <dbReference type="Proteomes" id="UP000070633"/>
    </source>
</evidence>
<gene>
    <name evidence="3" type="ORF">AKJ55_01720</name>
</gene>
<keyword evidence="2" id="KW-0472">Membrane</keyword>
<evidence type="ECO:0000256" key="2">
    <source>
        <dbReference type="SAM" id="Phobius"/>
    </source>
</evidence>
<feature type="compositionally biased region" description="Acidic residues" evidence="1">
    <location>
        <begin position="40"/>
        <end position="53"/>
    </location>
</feature>
<comment type="caution">
    <text evidence="3">The sequence shown here is derived from an EMBL/GenBank/DDBJ whole genome shotgun (WGS) entry which is preliminary data.</text>
</comment>
<dbReference type="Proteomes" id="UP000070633">
    <property type="component" value="Unassembled WGS sequence"/>
</dbReference>
<proteinExistence type="predicted"/>
<feature type="transmembrane region" description="Helical" evidence="2">
    <location>
        <begin position="12"/>
        <end position="31"/>
    </location>
</feature>
<evidence type="ECO:0000313" key="3">
    <source>
        <dbReference type="EMBL" id="KXB07893.1"/>
    </source>
</evidence>
<keyword evidence="2" id="KW-0812">Transmembrane</keyword>
<organism evidence="3 4">
    <name type="scientific">candidate division MSBL1 archaeon SCGC-AAA382M17</name>
    <dbReference type="NCBI Taxonomy" id="1698284"/>
    <lineage>
        <taxon>Archaea</taxon>
        <taxon>Methanobacteriati</taxon>
        <taxon>Methanobacteriota</taxon>
        <taxon>candidate division MSBL1</taxon>
    </lineage>
</organism>
<evidence type="ECO:0000256" key="1">
    <source>
        <dbReference type="SAM" id="MobiDB-lite"/>
    </source>
</evidence>
<keyword evidence="2" id="KW-1133">Transmembrane helix</keyword>
<feature type="region of interest" description="Disordered" evidence="1">
    <location>
        <begin position="36"/>
        <end position="60"/>
    </location>
</feature>
<accession>A0ABR5TJ70</accession>
<protein>
    <submittedName>
        <fullName evidence="3">Uncharacterized protein</fullName>
    </submittedName>
</protein>
<reference evidence="3 4" key="1">
    <citation type="journal article" date="2016" name="Sci. Rep.">
        <title>Metabolic traits of an uncultured archaeal lineage -MSBL1- from brine pools of the Red Sea.</title>
        <authorList>
            <person name="Mwirichia R."/>
            <person name="Alam I."/>
            <person name="Rashid M."/>
            <person name="Vinu M."/>
            <person name="Ba-Alawi W."/>
            <person name="Anthony Kamau A."/>
            <person name="Kamanda Ngugi D."/>
            <person name="Goker M."/>
            <person name="Klenk H.P."/>
            <person name="Bajic V."/>
            <person name="Stingl U."/>
        </authorList>
    </citation>
    <scope>NUCLEOTIDE SEQUENCE [LARGE SCALE GENOMIC DNA]</scope>
    <source>
        <strain evidence="3">SCGC-AAA382M17</strain>
    </source>
</reference>
<keyword evidence="4" id="KW-1185">Reference proteome</keyword>
<name>A0ABR5TJ70_9EURY</name>
<dbReference type="EMBL" id="LHYI01000044">
    <property type="protein sequence ID" value="KXB07893.1"/>
    <property type="molecule type" value="Genomic_DNA"/>
</dbReference>
<sequence length="190" mass="20857">MKIKDKGIQTIAGVIIAIIVIGAAAGGYIALSGNGNEEGTSGDEEGSGDEESGESGSGIASASSIEFKIDLETPETGKSTTRYRARNLDTTPDFRIDTTMSGQEFSYILNGSEEKGWVYSNGKWTEFTEMPGFDWDTYWNQYHSSYEEYSNELAEGWTGGEYEWSSGGYSYKLYDIELNPSLSDSIFQPN</sequence>